<evidence type="ECO:0000256" key="1">
    <source>
        <dbReference type="ARBA" id="ARBA00022857"/>
    </source>
</evidence>
<dbReference type="PANTHER" id="PTHR43086">
    <property type="entry name" value="VERY-LONG-CHAIN 3-OXOOACYL-COA REDUCTASE"/>
    <property type="match status" value="1"/>
</dbReference>
<dbReference type="PANTHER" id="PTHR43086:SF2">
    <property type="entry name" value="HYDROXYSTEROID DEHYDROGENASE-LIKE PROTEIN 1"/>
    <property type="match status" value="1"/>
</dbReference>
<evidence type="ECO:0000313" key="5">
    <source>
        <dbReference type="EMBL" id="GBP31313.1"/>
    </source>
</evidence>
<dbReference type="Proteomes" id="UP000299102">
    <property type="component" value="Unassembled WGS sequence"/>
</dbReference>
<keyword evidence="2" id="KW-0444">Lipid biosynthesis</keyword>
<keyword evidence="3" id="KW-0560">Oxidoreductase</keyword>
<dbReference type="AlphaFoldDB" id="A0A4C1UXT4"/>
<dbReference type="GO" id="GO:0016491">
    <property type="term" value="F:oxidoreductase activity"/>
    <property type="evidence" value="ECO:0007669"/>
    <property type="project" value="UniProtKB-KW"/>
</dbReference>
<dbReference type="PRINTS" id="PR00081">
    <property type="entry name" value="GDHRDH"/>
</dbReference>
<evidence type="ECO:0000256" key="3">
    <source>
        <dbReference type="ARBA" id="ARBA00023002"/>
    </source>
</evidence>
<keyword evidence="2" id="KW-0752">Steroid biosynthesis</keyword>
<dbReference type="STRING" id="151549.A0A4C1UXT4"/>
<keyword evidence="1" id="KW-0521">NADP</keyword>
<sequence length="163" mass="17965">MMDTLVKANMVSMIRMSGLVMPGMVKRGRGVVINIGSASSDLPSPLLSVYAASKAFVDKFSESLKMEYEKSGIIVQVVKPGFVCSNMSQIRRSTFLAPTAKKFVQSALSTVGVSSNTTGFFPHDLLVMSVNMIKEIAQPFAVWLVLRTMEKSRARFLKKYKSQ</sequence>
<dbReference type="SUPFAM" id="SSF51735">
    <property type="entry name" value="NAD(P)-binding Rossmann-fold domains"/>
    <property type="match status" value="1"/>
</dbReference>
<gene>
    <name evidence="5" type="primary">hsd17b12</name>
    <name evidence="5" type="ORF">EVAR_31439_1</name>
</gene>
<protein>
    <submittedName>
        <fullName evidence="5">Very-long-chain 3-oxoacyl-CoA reductase</fullName>
    </submittedName>
</protein>
<dbReference type="EMBL" id="BGZK01000244">
    <property type="protein sequence ID" value="GBP31313.1"/>
    <property type="molecule type" value="Genomic_DNA"/>
</dbReference>
<dbReference type="Pfam" id="PF00106">
    <property type="entry name" value="adh_short"/>
    <property type="match status" value="1"/>
</dbReference>
<dbReference type="OrthoDB" id="5545019at2759"/>
<proteinExistence type="inferred from homology"/>
<comment type="caution">
    <text evidence="5">The sequence shown here is derived from an EMBL/GenBank/DDBJ whole genome shotgun (WGS) entry which is preliminary data.</text>
</comment>
<keyword evidence="2" id="KW-0443">Lipid metabolism</keyword>
<organism evidence="5 6">
    <name type="scientific">Eumeta variegata</name>
    <name type="common">Bagworm moth</name>
    <name type="synonym">Eumeta japonica</name>
    <dbReference type="NCBI Taxonomy" id="151549"/>
    <lineage>
        <taxon>Eukaryota</taxon>
        <taxon>Metazoa</taxon>
        <taxon>Ecdysozoa</taxon>
        <taxon>Arthropoda</taxon>
        <taxon>Hexapoda</taxon>
        <taxon>Insecta</taxon>
        <taxon>Pterygota</taxon>
        <taxon>Neoptera</taxon>
        <taxon>Endopterygota</taxon>
        <taxon>Lepidoptera</taxon>
        <taxon>Glossata</taxon>
        <taxon>Ditrysia</taxon>
        <taxon>Tineoidea</taxon>
        <taxon>Psychidae</taxon>
        <taxon>Oiketicinae</taxon>
        <taxon>Eumeta</taxon>
    </lineage>
</organism>
<name>A0A4C1UXT4_EUMVA</name>
<evidence type="ECO:0000256" key="4">
    <source>
        <dbReference type="ARBA" id="ARBA00038261"/>
    </source>
</evidence>
<reference evidence="5 6" key="1">
    <citation type="journal article" date="2019" name="Commun. Biol.">
        <title>The bagworm genome reveals a unique fibroin gene that provides high tensile strength.</title>
        <authorList>
            <person name="Kono N."/>
            <person name="Nakamura H."/>
            <person name="Ohtoshi R."/>
            <person name="Tomita M."/>
            <person name="Numata K."/>
            <person name="Arakawa K."/>
        </authorList>
    </citation>
    <scope>NUCLEOTIDE SEQUENCE [LARGE SCALE GENOMIC DNA]</scope>
</reference>
<dbReference type="GO" id="GO:0006694">
    <property type="term" value="P:steroid biosynthetic process"/>
    <property type="evidence" value="ECO:0007669"/>
    <property type="project" value="UniProtKB-KW"/>
</dbReference>
<dbReference type="InterPro" id="IPR002347">
    <property type="entry name" value="SDR_fam"/>
</dbReference>
<dbReference type="GO" id="GO:0005783">
    <property type="term" value="C:endoplasmic reticulum"/>
    <property type="evidence" value="ECO:0007669"/>
    <property type="project" value="TreeGrafter"/>
</dbReference>
<accession>A0A4C1UXT4</accession>
<keyword evidence="6" id="KW-1185">Reference proteome</keyword>
<dbReference type="InterPro" id="IPR036291">
    <property type="entry name" value="NAD(P)-bd_dom_sf"/>
</dbReference>
<dbReference type="GO" id="GO:0030497">
    <property type="term" value="P:fatty acid elongation"/>
    <property type="evidence" value="ECO:0007669"/>
    <property type="project" value="TreeGrafter"/>
</dbReference>
<dbReference type="Gene3D" id="3.40.50.720">
    <property type="entry name" value="NAD(P)-binding Rossmann-like Domain"/>
    <property type="match status" value="1"/>
</dbReference>
<evidence type="ECO:0000313" key="6">
    <source>
        <dbReference type="Proteomes" id="UP000299102"/>
    </source>
</evidence>
<comment type="similarity">
    <text evidence="4">Belongs to the short-chain dehydrogenases/reductases (SDR) family. 17-beta-HSD 3 subfamily.</text>
</comment>
<evidence type="ECO:0000256" key="2">
    <source>
        <dbReference type="ARBA" id="ARBA00022955"/>
    </source>
</evidence>